<comment type="pathway">
    <text evidence="9">Cofactor biosynthesis; thiamine diphosphate biosynthesis; 4-amino-2-methyl-5-diphosphomethylpyrimidine from 5-amino-1-(5-phospho-D-ribosyl)imidazole: step 2/3.</text>
</comment>
<comment type="catalytic activity">
    <reaction evidence="1">
        <text>4-amino-5-hydroxymethyl-2-methylpyrimidine + ATP = 4-amino-2-methyl-5-(phosphooxymethyl)pyrimidine + ADP + H(+)</text>
        <dbReference type="Rhea" id="RHEA:23096"/>
        <dbReference type="ChEBI" id="CHEBI:15378"/>
        <dbReference type="ChEBI" id="CHEBI:16892"/>
        <dbReference type="ChEBI" id="CHEBI:30616"/>
        <dbReference type="ChEBI" id="CHEBI:58354"/>
        <dbReference type="ChEBI" id="CHEBI:456216"/>
        <dbReference type="EC" id="2.7.1.49"/>
    </reaction>
</comment>
<accession>A0ABT9LYU9</accession>
<comment type="catalytic activity">
    <reaction evidence="2">
        <text>4-amino-2-methyl-5-(phosphooxymethyl)pyrimidine + ATP = 4-amino-2-methyl-5-(diphosphooxymethyl)pyrimidine + ADP</text>
        <dbReference type="Rhea" id="RHEA:19893"/>
        <dbReference type="ChEBI" id="CHEBI:30616"/>
        <dbReference type="ChEBI" id="CHEBI:57841"/>
        <dbReference type="ChEBI" id="CHEBI:58354"/>
        <dbReference type="ChEBI" id="CHEBI:456216"/>
        <dbReference type="EC" id="2.7.4.7"/>
    </reaction>
</comment>
<evidence type="ECO:0000256" key="1">
    <source>
        <dbReference type="ARBA" id="ARBA00000151"/>
    </source>
</evidence>
<keyword evidence="13" id="KW-0808">Transferase</keyword>
<evidence type="ECO:0000256" key="7">
    <source>
        <dbReference type="ARBA" id="ARBA00019161"/>
    </source>
</evidence>
<comment type="similarity">
    <text evidence="4">Belongs to the ThiD family.</text>
</comment>
<dbReference type="InterPro" id="IPR029056">
    <property type="entry name" value="Ribokinase-like"/>
</dbReference>
<dbReference type="EC" id="2.7.1.49" evidence="5"/>
<evidence type="ECO:0000256" key="9">
    <source>
        <dbReference type="ARBA" id="ARBA00037917"/>
    </source>
</evidence>
<evidence type="ECO:0000256" key="2">
    <source>
        <dbReference type="ARBA" id="ARBA00000565"/>
    </source>
</evidence>
<sequence length="301" mass="31987">MYLNNGSVVRAMTIAGSDSGGGAGIQADLKTFAAFDVYGCSCITALTAQNTLDVLGIMEMTPEFVQLQLQSILDDIGTHALKTGMLSNENIIHVVAQTLQQYKVTNIVVDPVMISKSGKSLLSYSAIQAMKEQLLPLADILTPNLPEAETLCGYPITTFEQCLQAAQDLASLGPRIVIIKGGHANEEDGPSSHVVDLVFDGENFTSFHSPRIPSHKTHGTGCTFSAAITAGLARGMNFLNAIASAKSFVQDAIEAATDWDVGNGYGPTNHSVAIRIAEGVVAGYSYIRKDGGWMRCEEISV</sequence>
<comment type="caution">
    <text evidence="13">The sequence shown here is derived from an EMBL/GenBank/DDBJ whole genome shotgun (WGS) entry which is preliminary data.</text>
</comment>
<dbReference type="SUPFAM" id="SSF53613">
    <property type="entry name" value="Ribokinase-like"/>
    <property type="match status" value="1"/>
</dbReference>
<proteinExistence type="inferred from homology"/>
<dbReference type="RefSeq" id="WP_306955202.1">
    <property type="nucleotide sequence ID" value="NZ_JAURUO010000014.1"/>
</dbReference>
<dbReference type="PANTHER" id="PTHR20858:SF17">
    <property type="entry name" value="HYDROXYMETHYLPYRIMIDINE_PHOSPHOMETHYLPYRIMIDINE KINASE THI20-RELATED"/>
    <property type="match status" value="1"/>
</dbReference>
<dbReference type="Gene3D" id="3.40.1190.20">
    <property type="match status" value="1"/>
</dbReference>
<feature type="domain" description="Pyridoxamine kinase/Phosphomethylpyrimidine kinase" evidence="12">
    <location>
        <begin position="18"/>
        <end position="269"/>
    </location>
</feature>
<dbReference type="Pfam" id="PF08543">
    <property type="entry name" value="Phos_pyr_kin"/>
    <property type="match status" value="1"/>
</dbReference>
<dbReference type="NCBIfam" id="TIGR00097">
    <property type="entry name" value="HMP-P_kinase"/>
    <property type="match status" value="1"/>
</dbReference>
<dbReference type="Proteomes" id="UP001229209">
    <property type="component" value="Unassembled WGS sequence"/>
</dbReference>
<evidence type="ECO:0000256" key="4">
    <source>
        <dbReference type="ARBA" id="ARBA00009879"/>
    </source>
</evidence>
<name>A0ABT9LYU9_9BACL</name>
<comment type="pathway">
    <text evidence="3">Cofactor biosynthesis; thiamine diphosphate biosynthesis; 4-amino-2-methyl-5-diphosphomethylpyrimidine from 5-amino-1-(5-phospho-D-ribosyl)imidazole: step 3/3.</text>
</comment>
<keyword evidence="14" id="KW-1185">Reference proteome</keyword>
<protein>
    <recommendedName>
        <fullName evidence="7">Hydroxymethylpyrimidine/phosphomethylpyrimidine kinase</fullName>
        <ecNumber evidence="5">2.7.1.49</ecNumber>
        <ecNumber evidence="6">2.7.4.7</ecNumber>
    </recommendedName>
    <alternativeName>
        <fullName evidence="10">Hydroxymethylpyrimidine kinase</fullName>
    </alternativeName>
    <alternativeName>
        <fullName evidence="11">Hydroxymethylpyrimidine phosphate kinase</fullName>
    </alternativeName>
</protein>
<dbReference type="EC" id="2.7.4.7" evidence="6"/>
<evidence type="ECO:0000256" key="11">
    <source>
        <dbReference type="ARBA" id="ARBA00043176"/>
    </source>
</evidence>
<dbReference type="InterPro" id="IPR004399">
    <property type="entry name" value="HMP/HMP-P_kinase_dom"/>
</dbReference>
<keyword evidence="8" id="KW-0784">Thiamine biosynthesis</keyword>
<evidence type="ECO:0000256" key="6">
    <source>
        <dbReference type="ARBA" id="ARBA00012963"/>
    </source>
</evidence>
<dbReference type="GO" id="GO:0008902">
    <property type="term" value="F:hydroxymethylpyrimidine kinase activity"/>
    <property type="evidence" value="ECO:0007669"/>
    <property type="project" value="UniProtKB-EC"/>
</dbReference>
<dbReference type="EMBL" id="JAURUO010000014">
    <property type="protein sequence ID" value="MDP9729436.1"/>
    <property type="molecule type" value="Genomic_DNA"/>
</dbReference>
<dbReference type="InterPro" id="IPR013749">
    <property type="entry name" value="PM/HMP-P_kinase-1"/>
</dbReference>
<dbReference type="CDD" id="cd01169">
    <property type="entry name" value="HMPP_kinase"/>
    <property type="match status" value="1"/>
</dbReference>
<reference evidence="13 14" key="1">
    <citation type="submission" date="2023-07" db="EMBL/GenBank/DDBJ databases">
        <title>Genomic Encyclopedia of Type Strains, Phase IV (KMG-IV): sequencing the most valuable type-strain genomes for metagenomic binning, comparative biology and taxonomic classification.</title>
        <authorList>
            <person name="Goeker M."/>
        </authorList>
    </citation>
    <scope>NUCLEOTIDE SEQUENCE [LARGE SCALE GENOMIC DNA]</scope>
    <source>
        <strain evidence="13 14">DSM 25924</strain>
    </source>
</reference>
<evidence type="ECO:0000313" key="13">
    <source>
        <dbReference type="EMBL" id="MDP9729436.1"/>
    </source>
</evidence>
<gene>
    <name evidence="13" type="ORF">J2S04_002409</name>
</gene>
<organism evidence="13 14">
    <name type="scientific">Alicyclobacillus tolerans</name>
    <dbReference type="NCBI Taxonomy" id="90970"/>
    <lineage>
        <taxon>Bacteria</taxon>
        <taxon>Bacillati</taxon>
        <taxon>Bacillota</taxon>
        <taxon>Bacilli</taxon>
        <taxon>Bacillales</taxon>
        <taxon>Alicyclobacillaceae</taxon>
        <taxon>Alicyclobacillus</taxon>
    </lineage>
</organism>
<dbReference type="PANTHER" id="PTHR20858">
    <property type="entry name" value="PHOSPHOMETHYLPYRIMIDINE KINASE"/>
    <property type="match status" value="1"/>
</dbReference>
<keyword evidence="13" id="KW-0418">Kinase</keyword>
<evidence type="ECO:0000256" key="10">
    <source>
        <dbReference type="ARBA" id="ARBA00042102"/>
    </source>
</evidence>
<evidence type="ECO:0000256" key="5">
    <source>
        <dbReference type="ARBA" id="ARBA00012135"/>
    </source>
</evidence>
<evidence type="ECO:0000256" key="3">
    <source>
        <dbReference type="ARBA" id="ARBA00004769"/>
    </source>
</evidence>
<evidence type="ECO:0000313" key="14">
    <source>
        <dbReference type="Proteomes" id="UP001229209"/>
    </source>
</evidence>
<evidence type="ECO:0000259" key="12">
    <source>
        <dbReference type="Pfam" id="PF08543"/>
    </source>
</evidence>
<dbReference type="GO" id="GO:0008972">
    <property type="term" value="F:phosphomethylpyrimidine kinase activity"/>
    <property type="evidence" value="ECO:0007669"/>
    <property type="project" value="UniProtKB-EC"/>
</dbReference>
<evidence type="ECO:0000256" key="8">
    <source>
        <dbReference type="ARBA" id="ARBA00022977"/>
    </source>
</evidence>